<dbReference type="GO" id="GO:0016020">
    <property type="term" value="C:membrane"/>
    <property type="evidence" value="ECO:0007669"/>
    <property type="project" value="UniProtKB-SubCell"/>
</dbReference>
<evidence type="ECO:0000259" key="7">
    <source>
        <dbReference type="Pfam" id="PF08016"/>
    </source>
</evidence>
<feature type="transmembrane region" description="Helical" evidence="5">
    <location>
        <begin position="351"/>
        <end position="377"/>
    </location>
</feature>
<keyword evidence="4 5" id="KW-0472">Membrane</keyword>
<evidence type="ECO:0000256" key="1">
    <source>
        <dbReference type="ARBA" id="ARBA00004141"/>
    </source>
</evidence>
<dbReference type="PANTHER" id="PTHR10877:SF183">
    <property type="entry name" value="AT14535P-RELATED"/>
    <property type="match status" value="1"/>
</dbReference>
<gene>
    <name evidence="8" type="ORF">PGLA2088_LOCUS39302</name>
</gene>
<feature type="transmembrane region" description="Helical" evidence="5">
    <location>
        <begin position="478"/>
        <end position="500"/>
    </location>
</feature>
<dbReference type="Proteomes" id="UP000626109">
    <property type="component" value="Unassembled WGS sequence"/>
</dbReference>
<dbReference type="Pfam" id="PF08016">
    <property type="entry name" value="PKD_channel"/>
    <property type="match status" value="1"/>
</dbReference>
<dbReference type="EMBL" id="CAJNNW010033064">
    <property type="protein sequence ID" value="CAE8716946.1"/>
    <property type="molecule type" value="Genomic_DNA"/>
</dbReference>
<sequence length="1381" mass="153349">MGCEEHEQITFEDFSLLFQVRGFTLSMKELKEIWKDTGNSKEDDEHTVDELYLSFTRGIAAFNALKRSLYGTTTEYVPTEIPRADLIKWLKAEYDVKKSLWSLPMTFLGFVVFIIVASMHHDMSKAWKSNEVLGRNIAFGASSLDTILDETDVIDWWRSTYIPNHFKQDLARDPYPGHVMRDLKIIGGVRFTRISEEAMPCTKVSEELSSFYDSRGGECSKGGPPQTPEVKYLLYQEKQEVLKERMANLSTSEYVWLDRQTKQVAVDCLYFSANFGVFTFAELVFRFDESGQISSKFATETWTANPYPSPINALPDMVFAMMVIQVIYTIVKEFSLAVPDGLDAVQLYFTFWTLIDWAGVILALTYFCTWAVFGVMVTSDLQEAIMNIPSVKLDLMVMENNSYAVQEEMEIVAPREAIASAVGDALLAAEAVRDVHCKLRLMVVFYLCLNMLKFFKAFRANKRLDVVINTVAGSLVDIGHFVLVFFSIFLALTWAGHLWLGQDLLAFSNFWGCVFACWRNSGGSGKYLVSTLDEYEDWQQVLGYFWTLFYEFLLTRLLLSILTGLLFAAYARCKAAANNPPTLVAQVKGAADTLKDTLAFMDLYYILGELQDEEFPVHPEQLVTARSLRKAFRGMKKANAEYMVTKASDWSREQAQPIALSESDAVRVVGQIKVKSLQVDNLLTTMHSLCGMPKEVAQRNHHFEAAIPVGLASVPESGNGFPTSAKEEQVFGEEVPEAIDAAQLMDTLNNLPNEFASLREDQLCLDQGLREILSSRDDQVQQLAAWNHVKIKNVLDRCEQTEIGIGKLSECLNGADAAAMRKVPSRLSGLLESVKQKSEDLKGNLPAEAEAVRHMEQRATDMAEKIERITAETQAGVDVRRALMMMEKAIGNMALARGQAMRQAEKPPEVETLWILAGLWFAPEREAAHAASSCVQFSMPDESLVIRLSFEGASLGDFLQMRRRQATAVTCHSPSLYRGTAFELCLAAPKSVIPTSAAGGLPLEPSMEGMHRRFLELYVPQKEALQKEGEGEGEDSSQGLRTELGQRLPTADAKSSEAAVLAMQKILVLPDGQQLAYWDVGPTADGENCDVLEGGAVLLINGLGARVVGWAPLLDALHAASPVWKRRRLMVPEYRGQFASSPLAENGGHISVQQSAADAAALAKALGLRRCSLLCWSTGVQVGLQLALERPELVEAMVLIQGTTGQALDCLLQPPCRLPGVPRLLAAGLRAAPALLLRNGRRRRLSDFLLRHTAGLVRCGRCVLWLFGSDLMVPAGVRYVQDMLHSDAHFTNYCSYAMALGRHRIYDRLPEIKAPALIVTGTPDFVTPARCSYDLAARLGGCTELFDDVGGSHYYIFEEPHKLAAKVASFLDRVAPVQLSP</sequence>
<feature type="transmembrane region" description="Helical" evidence="5">
    <location>
        <begin position="548"/>
        <end position="571"/>
    </location>
</feature>
<dbReference type="SUPFAM" id="SSF53474">
    <property type="entry name" value="alpha/beta-Hydrolases"/>
    <property type="match status" value="1"/>
</dbReference>
<evidence type="ECO:0000256" key="3">
    <source>
        <dbReference type="ARBA" id="ARBA00022989"/>
    </source>
</evidence>
<keyword evidence="2 5" id="KW-0812">Transmembrane</keyword>
<accession>A0A813KWZ5</accession>
<dbReference type="Gene3D" id="3.40.50.1820">
    <property type="entry name" value="alpha/beta hydrolase"/>
    <property type="match status" value="1"/>
</dbReference>
<keyword evidence="3 5" id="KW-1133">Transmembrane helix</keyword>
<dbReference type="Pfam" id="PF00561">
    <property type="entry name" value="Abhydrolase_1"/>
    <property type="match status" value="1"/>
</dbReference>
<feature type="domain" description="AB hydrolase-1" evidence="6">
    <location>
        <begin position="1096"/>
        <end position="1360"/>
    </location>
</feature>
<comment type="caution">
    <text evidence="8">The sequence shown here is derived from an EMBL/GenBank/DDBJ whole genome shotgun (WGS) entry which is preliminary data.</text>
</comment>
<feature type="transmembrane region" description="Helical" evidence="5">
    <location>
        <begin position="439"/>
        <end position="458"/>
    </location>
</feature>
<evidence type="ECO:0000256" key="5">
    <source>
        <dbReference type="SAM" id="Phobius"/>
    </source>
</evidence>
<protein>
    <submittedName>
        <fullName evidence="8">Uncharacterized protein</fullName>
    </submittedName>
</protein>
<evidence type="ECO:0000256" key="2">
    <source>
        <dbReference type="ARBA" id="ARBA00022692"/>
    </source>
</evidence>
<dbReference type="InterPro" id="IPR013122">
    <property type="entry name" value="PKD1_2_channel"/>
</dbReference>
<evidence type="ECO:0000259" key="6">
    <source>
        <dbReference type="Pfam" id="PF00561"/>
    </source>
</evidence>
<feature type="domain" description="Polycystin cation channel PKD1/PKD2" evidence="7">
    <location>
        <begin position="431"/>
        <end position="571"/>
    </location>
</feature>
<organism evidence="8 9">
    <name type="scientific">Polarella glacialis</name>
    <name type="common">Dinoflagellate</name>
    <dbReference type="NCBI Taxonomy" id="89957"/>
    <lineage>
        <taxon>Eukaryota</taxon>
        <taxon>Sar</taxon>
        <taxon>Alveolata</taxon>
        <taxon>Dinophyceae</taxon>
        <taxon>Suessiales</taxon>
        <taxon>Suessiaceae</taxon>
        <taxon>Polarella</taxon>
    </lineage>
</organism>
<evidence type="ECO:0000313" key="8">
    <source>
        <dbReference type="EMBL" id="CAE8716946.1"/>
    </source>
</evidence>
<dbReference type="InterPro" id="IPR000073">
    <property type="entry name" value="AB_hydrolase_1"/>
</dbReference>
<reference evidence="8" key="1">
    <citation type="submission" date="2021-02" db="EMBL/GenBank/DDBJ databases">
        <authorList>
            <person name="Dougan E. K."/>
            <person name="Rhodes N."/>
            <person name="Thang M."/>
            <person name="Chan C."/>
        </authorList>
    </citation>
    <scope>NUCLEOTIDE SEQUENCE</scope>
</reference>
<proteinExistence type="predicted"/>
<feature type="transmembrane region" description="Helical" evidence="5">
    <location>
        <begin position="100"/>
        <end position="119"/>
    </location>
</feature>
<dbReference type="PANTHER" id="PTHR10877">
    <property type="entry name" value="POLYCYSTIN FAMILY MEMBER"/>
    <property type="match status" value="1"/>
</dbReference>
<evidence type="ECO:0000313" key="9">
    <source>
        <dbReference type="Proteomes" id="UP000626109"/>
    </source>
</evidence>
<dbReference type="InterPro" id="IPR051223">
    <property type="entry name" value="Polycystin"/>
</dbReference>
<comment type="subcellular location">
    <subcellularLocation>
        <location evidence="1">Membrane</location>
        <topology evidence="1">Multi-pass membrane protein</topology>
    </subcellularLocation>
</comment>
<evidence type="ECO:0000256" key="4">
    <source>
        <dbReference type="ARBA" id="ARBA00023136"/>
    </source>
</evidence>
<name>A0A813KWZ5_POLGL</name>
<dbReference type="InterPro" id="IPR029058">
    <property type="entry name" value="AB_hydrolase_fold"/>
</dbReference>